<accession>A0AAV1RSI1</accession>
<dbReference type="Proteomes" id="UP001314170">
    <property type="component" value="Unassembled WGS sequence"/>
</dbReference>
<evidence type="ECO:0000313" key="2">
    <source>
        <dbReference type="Proteomes" id="UP001314170"/>
    </source>
</evidence>
<dbReference type="EMBL" id="CAWUPB010001111">
    <property type="protein sequence ID" value="CAK7338244.1"/>
    <property type="molecule type" value="Genomic_DNA"/>
</dbReference>
<organism evidence="1 2">
    <name type="scientific">Dovyalis caffra</name>
    <dbReference type="NCBI Taxonomy" id="77055"/>
    <lineage>
        <taxon>Eukaryota</taxon>
        <taxon>Viridiplantae</taxon>
        <taxon>Streptophyta</taxon>
        <taxon>Embryophyta</taxon>
        <taxon>Tracheophyta</taxon>
        <taxon>Spermatophyta</taxon>
        <taxon>Magnoliopsida</taxon>
        <taxon>eudicotyledons</taxon>
        <taxon>Gunneridae</taxon>
        <taxon>Pentapetalae</taxon>
        <taxon>rosids</taxon>
        <taxon>fabids</taxon>
        <taxon>Malpighiales</taxon>
        <taxon>Salicaceae</taxon>
        <taxon>Flacourtieae</taxon>
        <taxon>Dovyalis</taxon>
    </lineage>
</organism>
<reference evidence="1 2" key="1">
    <citation type="submission" date="2024-01" db="EMBL/GenBank/DDBJ databases">
        <authorList>
            <person name="Waweru B."/>
        </authorList>
    </citation>
    <scope>NUCLEOTIDE SEQUENCE [LARGE SCALE GENOMIC DNA]</scope>
</reference>
<gene>
    <name evidence="1" type="ORF">DCAF_LOCUS13288</name>
</gene>
<evidence type="ECO:0000313" key="1">
    <source>
        <dbReference type="EMBL" id="CAK7338244.1"/>
    </source>
</evidence>
<proteinExistence type="predicted"/>
<keyword evidence="2" id="KW-1185">Reference proteome</keyword>
<sequence>MRRREGQIQDPQMLLEGWPLWKSLPPSVAVDDDGVRLLEYIIAENRKRKKRVIVLVARHLVKQKTYFYCA</sequence>
<dbReference type="AlphaFoldDB" id="A0AAV1RSI1"/>
<comment type="caution">
    <text evidence="1">The sequence shown here is derived from an EMBL/GenBank/DDBJ whole genome shotgun (WGS) entry which is preliminary data.</text>
</comment>
<name>A0AAV1RSI1_9ROSI</name>
<protein>
    <submittedName>
        <fullName evidence="1">Uncharacterized protein</fullName>
    </submittedName>
</protein>